<evidence type="ECO:0000256" key="2">
    <source>
        <dbReference type="ARBA" id="ARBA00022614"/>
    </source>
</evidence>
<evidence type="ECO:0000313" key="8">
    <source>
        <dbReference type="EMBL" id="KAK9117951.1"/>
    </source>
</evidence>
<evidence type="ECO:0000256" key="4">
    <source>
        <dbReference type="ARBA" id="ARBA00022821"/>
    </source>
</evidence>
<dbReference type="PANTHER" id="PTHR33463">
    <property type="entry name" value="NB-ARC DOMAIN-CONTAINING PROTEIN-RELATED"/>
    <property type="match status" value="1"/>
</dbReference>
<keyword evidence="9" id="KW-1185">Reference proteome</keyword>
<dbReference type="InterPro" id="IPR036388">
    <property type="entry name" value="WH-like_DNA-bd_sf"/>
</dbReference>
<sequence length="966" mass="108850">MVCDFWTALITPLVDLVKYLWNFLLKHASYICNLQENLTSLEGGISQLRNIKEEVDGKVQMAEAQQRPCRPAVRGWLVKVQGTDGRVTSVVVHSNKELQDRCSSCCPKLNCCRSYKLGKEVVELIAEVQTLTNEANAPEFQDVADTNRTIAVQGIPIDPTTEFRVDVEPNLVQDLQGTIQSVQGNAPQEETDQSNLAKALRMIGDANIDIVGIYGMGGVGKTFLLNNINNHFRGGNGEWKVIHVEVSKELNLGKIQKEIGHRVGFDREGDNLDEERRNIIFNMLSMTKFLLLLDDCWERVDLQAIGIPSPRQCQNGGKIVFTSRWMRVCGDMGAQDTTIQVRCFEKDGDEAWQLFQRVVGRTTLGSDPRIPELARNVARECCGLPLALVTIGKTMSTKRTHREWENCLTVVQNSGAGTLDPEITEVTELQIFAKLKFSYDDLRGIHKPCFLYCALYPEDFYIQKDQLIRHWTGQGFLDGFESMDEAYDSGYGVIETLKAANLLESVLGSDIHVKMHDTIRDLAIWIGRECGRRANKVLVRSGAHFSEASLTNEECNEVERISLMRTSIRYLGDLPAVCTNLSTLLLKENHQLNAISDNFFQFMPALKVLNLSSTGIGRLPTSISHLVALEFMDLSYTRIRQLPGELRSLVRLKYLDLSFTDLTMIPQEVISHLSGLRMLDLHGSDFENWRVDEPGQGNAAGTSNGVKLSELQQLRHLIALGLTVSSTAVLQYLVSDNELRISITNLVINRCSDVVSINVAPSTAATEAVNSVDLQGVKSLQFLDIRSCNSLRELTVTWTSTGFKRFETLQLYRLTAFTTLSIQREPQSITPTLQFVEIIGCHALEDLTCFIFLPYLKRIVIQNCTRLRRIINNVVVDRNTLLSGLKKLELHTLDMLESIYEHALPFPHLETITVHSCPLLLKLPLNRISAKDTLQIIHGDAKWWEDVKIVDGETKAYFQRFFNRRN</sequence>
<dbReference type="InterPro" id="IPR027417">
    <property type="entry name" value="P-loop_NTPase"/>
</dbReference>
<dbReference type="SUPFAM" id="SSF52058">
    <property type="entry name" value="L domain-like"/>
    <property type="match status" value="1"/>
</dbReference>
<dbReference type="GO" id="GO:0006952">
    <property type="term" value="P:defense response"/>
    <property type="evidence" value="ECO:0007669"/>
    <property type="project" value="UniProtKB-KW"/>
</dbReference>
<gene>
    <name evidence="8" type="ORF">Scep_016044</name>
</gene>
<reference evidence="8 9" key="1">
    <citation type="submission" date="2024-01" db="EMBL/GenBank/DDBJ databases">
        <title>Genome assemblies of Stephania.</title>
        <authorList>
            <person name="Yang L."/>
        </authorList>
    </citation>
    <scope>NUCLEOTIDE SEQUENCE [LARGE SCALE GENOMIC DNA]</scope>
    <source>
        <strain evidence="8">JXDWG</strain>
        <tissue evidence="8">Leaf</tissue>
    </source>
</reference>
<keyword evidence="2" id="KW-0433">Leucine-rich repeat</keyword>
<dbReference type="InterPro" id="IPR032675">
    <property type="entry name" value="LRR_dom_sf"/>
</dbReference>
<dbReference type="FunFam" id="1.10.8.430:FF:000003">
    <property type="entry name" value="Probable disease resistance protein At5g66910"/>
    <property type="match status" value="1"/>
</dbReference>
<dbReference type="InterPro" id="IPR042197">
    <property type="entry name" value="Apaf_helical"/>
</dbReference>
<dbReference type="PRINTS" id="PR00364">
    <property type="entry name" value="DISEASERSIST"/>
</dbReference>
<evidence type="ECO:0000256" key="1">
    <source>
        <dbReference type="ARBA" id="ARBA00008894"/>
    </source>
</evidence>
<dbReference type="InterPro" id="IPR001611">
    <property type="entry name" value="Leu-rich_rpt"/>
</dbReference>
<feature type="domain" description="NB-ARC" evidence="6">
    <location>
        <begin position="205"/>
        <end position="363"/>
    </location>
</feature>
<keyword evidence="5" id="KW-0067">ATP-binding</keyword>
<comment type="caution">
    <text evidence="8">The sequence shown here is derived from an EMBL/GenBank/DDBJ whole genome shotgun (WGS) entry which is preliminary data.</text>
</comment>
<comment type="similarity">
    <text evidence="1">Belongs to the disease resistance NB-LRR family.</text>
</comment>
<proteinExistence type="inferred from homology"/>
<accession>A0AAP0ILU9</accession>
<dbReference type="GO" id="GO:0043531">
    <property type="term" value="F:ADP binding"/>
    <property type="evidence" value="ECO:0007669"/>
    <property type="project" value="InterPro"/>
</dbReference>
<dbReference type="FunFam" id="3.40.50.300:FF:001091">
    <property type="entry name" value="Probable disease resistance protein At1g61300"/>
    <property type="match status" value="1"/>
</dbReference>
<dbReference type="InterPro" id="IPR058922">
    <property type="entry name" value="WHD_DRP"/>
</dbReference>
<dbReference type="InterPro" id="IPR002182">
    <property type="entry name" value="NB-ARC"/>
</dbReference>
<evidence type="ECO:0008006" key="10">
    <source>
        <dbReference type="Google" id="ProtNLM"/>
    </source>
</evidence>
<evidence type="ECO:0000259" key="6">
    <source>
        <dbReference type="Pfam" id="PF00931"/>
    </source>
</evidence>
<dbReference type="InterPro" id="IPR003591">
    <property type="entry name" value="Leu-rich_rpt_typical-subtyp"/>
</dbReference>
<protein>
    <recommendedName>
        <fullName evidence="10">NB-ARC domain-containing protein</fullName>
    </recommendedName>
</protein>
<dbReference type="GO" id="GO:0005524">
    <property type="term" value="F:ATP binding"/>
    <property type="evidence" value="ECO:0007669"/>
    <property type="project" value="UniProtKB-KW"/>
</dbReference>
<evidence type="ECO:0000256" key="5">
    <source>
        <dbReference type="ARBA" id="ARBA00022840"/>
    </source>
</evidence>
<dbReference type="FunFam" id="1.10.10.10:FF:000322">
    <property type="entry name" value="Probable disease resistance protein At1g63360"/>
    <property type="match status" value="1"/>
</dbReference>
<dbReference type="InterPro" id="IPR050905">
    <property type="entry name" value="Plant_NBS-LRR"/>
</dbReference>
<dbReference type="Proteomes" id="UP001419268">
    <property type="component" value="Unassembled WGS sequence"/>
</dbReference>
<organism evidence="8 9">
    <name type="scientific">Stephania cephalantha</name>
    <dbReference type="NCBI Taxonomy" id="152367"/>
    <lineage>
        <taxon>Eukaryota</taxon>
        <taxon>Viridiplantae</taxon>
        <taxon>Streptophyta</taxon>
        <taxon>Embryophyta</taxon>
        <taxon>Tracheophyta</taxon>
        <taxon>Spermatophyta</taxon>
        <taxon>Magnoliopsida</taxon>
        <taxon>Ranunculales</taxon>
        <taxon>Menispermaceae</taxon>
        <taxon>Menispermoideae</taxon>
        <taxon>Cissampelideae</taxon>
        <taxon>Stephania</taxon>
    </lineage>
</organism>
<feature type="domain" description="Disease resistance protein winged helix" evidence="7">
    <location>
        <begin position="455"/>
        <end position="523"/>
    </location>
</feature>
<evidence type="ECO:0000313" key="9">
    <source>
        <dbReference type="Proteomes" id="UP001419268"/>
    </source>
</evidence>
<evidence type="ECO:0000259" key="7">
    <source>
        <dbReference type="Pfam" id="PF23559"/>
    </source>
</evidence>
<evidence type="ECO:0000256" key="3">
    <source>
        <dbReference type="ARBA" id="ARBA00022737"/>
    </source>
</evidence>
<dbReference type="AlphaFoldDB" id="A0AAP0ILU9"/>
<name>A0AAP0ILU9_9MAGN</name>
<dbReference type="Pfam" id="PF23559">
    <property type="entry name" value="WHD_DRP"/>
    <property type="match status" value="1"/>
</dbReference>
<dbReference type="Gene3D" id="1.10.8.430">
    <property type="entry name" value="Helical domain of apoptotic protease-activating factors"/>
    <property type="match status" value="1"/>
</dbReference>
<dbReference type="Gene3D" id="3.40.50.300">
    <property type="entry name" value="P-loop containing nucleotide triphosphate hydrolases"/>
    <property type="match status" value="1"/>
</dbReference>
<dbReference type="Pfam" id="PF13855">
    <property type="entry name" value="LRR_8"/>
    <property type="match status" value="1"/>
</dbReference>
<dbReference type="PANTHER" id="PTHR33463:SF220">
    <property type="entry name" value="NB-ARC DOMAIN-CONTAINING PROTEIN"/>
    <property type="match status" value="1"/>
</dbReference>
<dbReference type="Gene3D" id="3.80.10.10">
    <property type="entry name" value="Ribonuclease Inhibitor"/>
    <property type="match status" value="2"/>
</dbReference>
<dbReference type="Pfam" id="PF00931">
    <property type="entry name" value="NB-ARC"/>
    <property type="match status" value="1"/>
</dbReference>
<dbReference type="SUPFAM" id="SSF52540">
    <property type="entry name" value="P-loop containing nucleoside triphosphate hydrolases"/>
    <property type="match status" value="1"/>
</dbReference>
<dbReference type="SMART" id="SM00369">
    <property type="entry name" value="LRR_TYP"/>
    <property type="match status" value="3"/>
</dbReference>
<keyword evidence="5" id="KW-0547">Nucleotide-binding</keyword>
<keyword evidence="4" id="KW-0611">Plant defense</keyword>
<dbReference type="EMBL" id="JBBNAG010000007">
    <property type="protein sequence ID" value="KAK9117951.1"/>
    <property type="molecule type" value="Genomic_DNA"/>
</dbReference>
<dbReference type="Gene3D" id="1.10.10.10">
    <property type="entry name" value="Winged helix-like DNA-binding domain superfamily/Winged helix DNA-binding domain"/>
    <property type="match status" value="1"/>
</dbReference>
<keyword evidence="3" id="KW-0677">Repeat</keyword>